<accession>A0AAN6ZCF7</accession>
<organism evidence="3 4">
    <name type="scientific">Trichocladium antarcticum</name>
    <dbReference type="NCBI Taxonomy" id="1450529"/>
    <lineage>
        <taxon>Eukaryota</taxon>
        <taxon>Fungi</taxon>
        <taxon>Dikarya</taxon>
        <taxon>Ascomycota</taxon>
        <taxon>Pezizomycotina</taxon>
        <taxon>Sordariomycetes</taxon>
        <taxon>Sordariomycetidae</taxon>
        <taxon>Sordariales</taxon>
        <taxon>Chaetomiaceae</taxon>
        <taxon>Trichocladium</taxon>
    </lineage>
</organism>
<dbReference type="GO" id="GO:0031083">
    <property type="term" value="C:BLOC-1 complex"/>
    <property type="evidence" value="ECO:0007669"/>
    <property type="project" value="InterPro"/>
</dbReference>
<reference evidence="3" key="2">
    <citation type="submission" date="2023-05" db="EMBL/GenBank/DDBJ databases">
        <authorList>
            <consortium name="Lawrence Berkeley National Laboratory"/>
            <person name="Steindorff A."/>
            <person name="Hensen N."/>
            <person name="Bonometti L."/>
            <person name="Westerberg I."/>
            <person name="Brannstrom I.O."/>
            <person name="Guillou S."/>
            <person name="Cros-Aarteil S."/>
            <person name="Calhoun S."/>
            <person name="Haridas S."/>
            <person name="Kuo A."/>
            <person name="Mondo S."/>
            <person name="Pangilinan J."/>
            <person name="Riley R."/>
            <person name="Labutti K."/>
            <person name="Andreopoulos B."/>
            <person name="Lipzen A."/>
            <person name="Chen C."/>
            <person name="Yanf M."/>
            <person name="Daum C."/>
            <person name="Ng V."/>
            <person name="Clum A."/>
            <person name="Ohm R."/>
            <person name="Martin F."/>
            <person name="Silar P."/>
            <person name="Natvig D."/>
            <person name="Lalanne C."/>
            <person name="Gautier V."/>
            <person name="Ament-Velasquez S.L."/>
            <person name="Kruys A."/>
            <person name="Hutchinson M.I."/>
            <person name="Powell A.J."/>
            <person name="Barry K."/>
            <person name="Miller A.N."/>
            <person name="Grigoriev I.V."/>
            <person name="Debuchy R."/>
            <person name="Gladieux P."/>
            <person name="Thoren M.H."/>
            <person name="Johannesson H."/>
        </authorList>
    </citation>
    <scope>NUCLEOTIDE SEQUENCE</scope>
    <source>
        <strain evidence="3">CBS 123565</strain>
    </source>
</reference>
<feature type="non-terminal residue" evidence="3">
    <location>
        <position position="1"/>
    </location>
</feature>
<comment type="caution">
    <text evidence="3">The sequence shown here is derived from an EMBL/GenBank/DDBJ whole genome shotgun (WGS) entry which is preliminary data.</text>
</comment>
<comment type="similarity">
    <text evidence="1">Belongs to the BLOC1S1 family.</text>
</comment>
<keyword evidence="4" id="KW-1185">Reference proteome</keyword>
<dbReference type="Proteomes" id="UP001304895">
    <property type="component" value="Unassembled WGS sequence"/>
</dbReference>
<sequence>ARTAIEASMANLVDRELATRASQLHSNHAAIEQQARGVVRATAGLRRDNDGLGRLAATHARKVKEIGNVQNWAEMLEREFVILEETLRLVGGGG</sequence>
<dbReference type="GO" id="GO:0016197">
    <property type="term" value="P:endosomal transport"/>
    <property type="evidence" value="ECO:0007669"/>
    <property type="project" value="TreeGrafter"/>
</dbReference>
<dbReference type="PANTHER" id="PTHR13073:SF0">
    <property type="entry name" value="BIOGENESIS OF LYSOSOME-RELATED ORGANELLES COMPLEX 1 SUBUNIT 1"/>
    <property type="match status" value="1"/>
</dbReference>
<dbReference type="InterPro" id="IPR009395">
    <property type="entry name" value="BLOC1S1"/>
</dbReference>
<evidence type="ECO:0000313" key="3">
    <source>
        <dbReference type="EMBL" id="KAK4133177.1"/>
    </source>
</evidence>
<gene>
    <name evidence="3" type="ORF">BT67DRAFT_337690</name>
</gene>
<dbReference type="EMBL" id="MU853413">
    <property type="protein sequence ID" value="KAK4133177.1"/>
    <property type="molecule type" value="Genomic_DNA"/>
</dbReference>
<proteinExistence type="inferred from homology"/>
<name>A0AAN6ZCF7_9PEZI</name>
<dbReference type="PANTHER" id="PTHR13073">
    <property type="entry name" value="BLOC-1 COMPLEX SUBUNIT 1"/>
    <property type="match status" value="1"/>
</dbReference>
<evidence type="ECO:0000313" key="4">
    <source>
        <dbReference type="Proteomes" id="UP001304895"/>
    </source>
</evidence>
<evidence type="ECO:0000256" key="1">
    <source>
        <dbReference type="ARBA" id="ARBA00007133"/>
    </source>
</evidence>
<evidence type="ECO:0000256" key="2">
    <source>
        <dbReference type="ARBA" id="ARBA00019577"/>
    </source>
</evidence>
<dbReference type="AlphaFoldDB" id="A0AAN6ZCF7"/>
<dbReference type="Pfam" id="PF06320">
    <property type="entry name" value="GCN5L1"/>
    <property type="match status" value="1"/>
</dbReference>
<reference evidence="3" key="1">
    <citation type="journal article" date="2023" name="Mol. Phylogenet. Evol.">
        <title>Genome-scale phylogeny and comparative genomics of the fungal order Sordariales.</title>
        <authorList>
            <person name="Hensen N."/>
            <person name="Bonometti L."/>
            <person name="Westerberg I."/>
            <person name="Brannstrom I.O."/>
            <person name="Guillou S."/>
            <person name="Cros-Aarteil S."/>
            <person name="Calhoun S."/>
            <person name="Haridas S."/>
            <person name="Kuo A."/>
            <person name="Mondo S."/>
            <person name="Pangilinan J."/>
            <person name="Riley R."/>
            <person name="LaButti K."/>
            <person name="Andreopoulos B."/>
            <person name="Lipzen A."/>
            <person name="Chen C."/>
            <person name="Yan M."/>
            <person name="Daum C."/>
            <person name="Ng V."/>
            <person name="Clum A."/>
            <person name="Steindorff A."/>
            <person name="Ohm R.A."/>
            <person name="Martin F."/>
            <person name="Silar P."/>
            <person name="Natvig D.O."/>
            <person name="Lalanne C."/>
            <person name="Gautier V."/>
            <person name="Ament-Velasquez S.L."/>
            <person name="Kruys A."/>
            <person name="Hutchinson M.I."/>
            <person name="Powell A.J."/>
            <person name="Barry K."/>
            <person name="Miller A.N."/>
            <person name="Grigoriev I.V."/>
            <person name="Debuchy R."/>
            <person name="Gladieux P."/>
            <person name="Hiltunen Thoren M."/>
            <person name="Johannesson H."/>
        </authorList>
    </citation>
    <scope>NUCLEOTIDE SEQUENCE</scope>
    <source>
        <strain evidence="3">CBS 123565</strain>
    </source>
</reference>
<protein>
    <recommendedName>
        <fullName evidence="2">Biogenesis of lysosome-related organelles complex 1 subunit 1</fullName>
    </recommendedName>
</protein>
<feature type="non-terminal residue" evidence="3">
    <location>
        <position position="94"/>
    </location>
</feature>